<evidence type="ECO:0008006" key="3">
    <source>
        <dbReference type="Google" id="ProtNLM"/>
    </source>
</evidence>
<evidence type="ECO:0000313" key="2">
    <source>
        <dbReference type="Proteomes" id="UP000185728"/>
    </source>
</evidence>
<evidence type="ECO:0000313" key="1">
    <source>
        <dbReference type="EMBL" id="SIS66364.1"/>
    </source>
</evidence>
<accession>A0ABY1KVJ8</accession>
<proteinExistence type="predicted"/>
<organism evidence="1 2">
    <name type="scientific">Zobellia uliginosa</name>
    <dbReference type="NCBI Taxonomy" id="143224"/>
    <lineage>
        <taxon>Bacteria</taxon>
        <taxon>Pseudomonadati</taxon>
        <taxon>Bacteroidota</taxon>
        <taxon>Flavobacteriia</taxon>
        <taxon>Flavobacteriales</taxon>
        <taxon>Flavobacteriaceae</taxon>
        <taxon>Zobellia</taxon>
    </lineage>
</organism>
<dbReference type="RefSeq" id="WP_175609875.1">
    <property type="nucleotide sequence ID" value="NZ_FTOB01000003.1"/>
</dbReference>
<gene>
    <name evidence="1" type="ORF">SAMN05421766_103224</name>
</gene>
<name>A0ABY1KVJ8_9FLAO</name>
<sequence length="54" mass="5869">MKKVASIFAVLVMSVGLFTSCESETKVDETDALYDLHIDASTDGDDVETDRRGS</sequence>
<dbReference type="Proteomes" id="UP000185728">
    <property type="component" value="Unassembled WGS sequence"/>
</dbReference>
<dbReference type="EMBL" id="FTOB01000003">
    <property type="protein sequence ID" value="SIS66364.1"/>
    <property type="molecule type" value="Genomic_DNA"/>
</dbReference>
<comment type="caution">
    <text evidence="1">The sequence shown here is derived from an EMBL/GenBank/DDBJ whole genome shotgun (WGS) entry which is preliminary data.</text>
</comment>
<keyword evidence="2" id="KW-1185">Reference proteome</keyword>
<dbReference type="PROSITE" id="PS51257">
    <property type="entry name" value="PROKAR_LIPOPROTEIN"/>
    <property type="match status" value="1"/>
</dbReference>
<protein>
    <recommendedName>
        <fullName evidence="3">Secreted protein</fullName>
    </recommendedName>
</protein>
<reference evidence="1 2" key="1">
    <citation type="submission" date="2017-01" db="EMBL/GenBank/DDBJ databases">
        <authorList>
            <person name="Varghese N."/>
            <person name="Submissions S."/>
        </authorList>
    </citation>
    <scope>NUCLEOTIDE SEQUENCE [LARGE SCALE GENOMIC DNA]</scope>
    <source>
        <strain evidence="1 2">DSM 2061</strain>
    </source>
</reference>